<evidence type="ECO:0000313" key="3">
    <source>
        <dbReference type="Proteomes" id="UP000250235"/>
    </source>
</evidence>
<dbReference type="AlphaFoldDB" id="A0A2Z7BJE6"/>
<dbReference type="EMBL" id="KV006943">
    <property type="protein sequence ID" value="KZV32076.1"/>
    <property type="molecule type" value="Genomic_DNA"/>
</dbReference>
<organism evidence="2 3">
    <name type="scientific">Dorcoceras hygrometricum</name>
    <dbReference type="NCBI Taxonomy" id="472368"/>
    <lineage>
        <taxon>Eukaryota</taxon>
        <taxon>Viridiplantae</taxon>
        <taxon>Streptophyta</taxon>
        <taxon>Embryophyta</taxon>
        <taxon>Tracheophyta</taxon>
        <taxon>Spermatophyta</taxon>
        <taxon>Magnoliopsida</taxon>
        <taxon>eudicotyledons</taxon>
        <taxon>Gunneridae</taxon>
        <taxon>Pentapetalae</taxon>
        <taxon>asterids</taxon>
        <taxon>lamiids</taxon>
        <taxon>Lamiales</taxon>
        <taxon>Gesneriaceae</taxon>
        <taxon>Didymocarpoideae</taxon>
        <taxon>Trichosporeae</taxon>
        <taxon>Loxocarpinae</taxon>
        <taxon>Dorcoceras</taxon>
    </lineage>
</organism>
<gene>
    <name evidence="2" type="ORF">F511_32949</name>
</gene>
<feature type="region of interest" description="Disordered" evidence="1">
    <location>
        <begin position="98"/>
        <end position="129"/>
    </location>
</feature>
<feature type="compositionally biased region" description="Polar residues" evidence="1">
    <location>
        <begin position="16"/>
        <end position="28"/>
    </location>
</feature>
<sequence>MQGIKATTESREPKDLNNSSTATSDQRNDNQFVSTGILSTWELPTHLQCLAPTNFTRKLALQRLAVVVLRIRSTTKITIPLSVCTRKHDKCFTDGISTSRRSEQVQPRQAAAHDCGRQREGGGGGRVVKGGEGAANLGFLE</sequence>
<reference evidence="2 3" key="1">
    <citation type="journal article" date="2015" name="Proc. Natl. Acad. Sci. U.S.A.">
        <title>The resurrection genome of Boea hygrometrica: A blueprint for survival of dehydration.</title>
        <authorList>
            <person name="Xiao L."/>
            <person name="Yang G."/>
            <person name="Zhang L."/>
            <person name="Yang X."/>
            <person name="Zhao S."/>
            <person name="Ji Z."/>
            <person name="Zhou Q."/>
            <person name="Hu M."/>
            <person name="Wang Y."/>
            <person name="Chen M."/>
            <person name="Xu Y."/>
            <person name="Jin H."/>
            <person name="Xiao X."/>
            <person name="Hu G."/>
            <person name="Bao F."/>
            <person name="Hu Y."/>
            <person name="Wan P."/>
            <person name="Li L."/>
            <person name="Deng X."/>
            <person name="Kuang T."/>
            <person name="Xiang C."/>
            <person name="Zhu J.K."/>
            <person name="Oliver M.J."/>
            <person name="He Y."/>
        </authorList>
    </citation>
    <scope>NUCLEOTIDE SEQUENCE [LARGE SCALE GENOMIC DNA]</scope>
    <source>
        <strain evidence="3">cv. XS01</strain>
    </source>
</reference>
<evidence type="ECO:0000313" key="2">
    <source>
        <dbReference type="EMBL" id="KZV32076.1"/>
    </source>
</evidence>
<keyword evidence="3" id="KW-1185">Reference proteome</keyword>
<evidence type="ECO:0000256" key="1">
    <source>
        <dbReference type="SAM" id="MobiDB-lite"/>
    </source>
</evidence>
<feature type="compositionally biased region" description="Polar residues" evidence="1">
    <location>
        <begin position="98"/>
        <end position="107"/>
    </location>
</feature>
<proteinExistence type="predicted"/>
<dbReference type="Proteomes" id="UP000250235">
    <property type="component" value="Unassembled WGS sequence"/>
</dbReference>
<feature type="region of interest" description="Disordered" evidence="1">
    <location>
        <begin position="1"/>
        <end position="28"/>
    </location>
</feature>
<accession>A0A2Z7BJE6</accession>
<name>A0A2Z7BJE6_9LAMI</name>
<protein>
    <submittedName>
        <fullName evidence="2">Uncharacterized protein</fullName>
    </submittedName>
</protein>